<name>T1GL57_MEGSC</name>
<dbReference type="PANTHER" id="PTHR12499:SF0">
    <property type="entry name" value="OPTIC ATROPHY 3 PROTEIN"/>
    <property type="match status" value="1"/>
</dbReference>
<dbReference type="GO" id="GO:0005739">
    <property type="term" value="C:mitochondrion"/>
    <property type="evidence" value="ECO:0007669"/>
    <property type="project" value="TreeGrafter"/>
</dbReference>
<dbReference type="Pfam" id="PF07047">
    <property type="entry name" value="OPA3"/>
    <property type="match status" value="1"/>
</dbReference>
<evidence type="ECO:0000313" key="5">
    <source>
        <dbReference type="EnsemblMetazoa" id="MESCA004247-PA"/>
    </source>
</evidence>
<feature type="coiled-coil region" evidence="3">
    <location>
        <begin position="109"/>
        <end position="143"/>
    </location>
</feature>
<reference evidence="5" key="2">
    <citation type="submission" date="2015-06" db="UniProtKB">
        <authorList>
            <consortium name="EnsemblMetazoa"/>
        </authorList>
    </citation>
    <scope>IDENTIFICATION</scope>
</reference>
<feature type="transmembrane region" description="Helical" evidence="4">
    <location>
        <begin position="80"/>
        <end position="100"/>
    </location>
</feature>
<dbReference type="AlphaFoldDB" id="T1GL57"/>
<protein>
    <recommendedName>
        <fullName evidence="7">OPA3-like protein</fullName>
    </recommendedName>
</protein>
<dbReference type="EnsemblMetazoa" id="MESCA004247-RA">
    <property type="protein sequence ID" value="MESCA004247-PA"/>
    <property type="gene ID" value="MESCA004247"/>
</dbReference>
<dbReference type="GO" id="GO:0019216">
    <property type="term" value="P:regulation of lipid metabolic process"/>
    <property type="evidence" value="ECO:0007669"/>
    <property type="project" value="TreeGrafter"/>
</dbReference>
<keyword evidence="4" id="KW-1133">Transmembrane helix</keyword>
<proteinExistence type="inferred from homology"/>
<dbReference type="InterPro" id="IPR010754">
    <property type="entry name" value="OPA3-like"/>
</dbReference>
<keyword evidence="6" id="KW-1185">Reference proteome</keyword>
<dbReference type="Proteomes" id="UP000015102">
    <property type="component" value="Unassembled WGS sequence"/>
</dbReference>
<sequence>MVVGAFPAAKLGVLAVKQISKPIANILKNNAKQSPFFKRYVCMPPAQLYNWIEVKTKMWGMNLGKPIAVPQLNEAMATELGANLLGEAIIFIIGAALLIVEYRKSKAEKDKLTTTLADMASQLERQENEIKFLTTKVEDLDTKWFFTKRVAAIKETLIDKKKTTDDKKLTNTGLIESAINPNVQKVSWPS</sequence>
<evidence type="ECO:0000256" key="4">
    <source>
        <dbReference type="SAM" id="Phobius"/>
    </source>
</evidence>
<keyword evidence="4" id="KW-0472">Membrane</keyword>
<comment type="similarity">
    <text evidence="1">Belongs to the OPA3 family.</text>
</comment>
<organism evidence="5 6">
    <name type="scientific">Megaselia scalaris</name>
    <name type="common">Humpbacked fly</name>
    <name type="synonym">Phora scalaris</name>
    <dbReference type="NCBI Taxonomy" id="36166"/>
    <lineage>
        <taxon>Eukaryota</taxon>
        <taxon>Metazoa</taxon>
        <taxon>Ecdysozoa</taxon>
        <taxon>Arthropoda</taxon>
        <taxon>Hexapoda</taxon>
        <taxon>Insecta</taxon>
        <taxon>Pterygota</taxon>
        <taxon>Neoptera</taxon>
        <taxon>Endopterygota</taxon>
        <taxon>Diptera</taxon>
        <taxon>Brachycera</taxon>
        <taxon>Muscomorpha</taxon>
        <taxon>Platypezoidea</taxon>
        <taxon>Phoridae</taxon>
        <taxon>Megaseliini</taxon>
        <taxon>Megaselia</taxon>
    </lineage>
</organism>
<evidence type="ECO:0000313" key="6">
    <source>
        <dbReference type="Proteomes" id="UP000015102"/>
    </source>
</evidence>
<evidence type="ECO:0008006" key="7">
    <source>
        <dbReference type="Google" id="ProtNLM"/>
    </source>
</evidence>
<evidence type="ECO:0000256" key="2">
    <source>
        <dbReference type="ARBA" id="ARBA00023054"/>
    </source>
</evidence>
<dbReference type="HOGENOM" id="CLU_074707_5_0_1"/>
<accession>T1GL57</accession>
<evidence type="ECO:0000256" key="1">
    <source>
        <dbReference type="ARBA" id="ARBA00007584"/>
    </source>
</evidence>
<dbReference type="EMBL" id="CAQQ02098713">
    <property type="status" value="NOT_ANNOTATED_CDS"/>
    <property type="molecule type" value="Genomic_DNA"/>
</dbReference>
<evidence type="ECO:0000256" key="3">
    <source>
        <dbReference type="SAM" id="Coils"/>
    </source>
</evidence>
<dbReference type="OMA" id="KMYVMNL"/>
<keyword evidence="4" id="KW-0812">Transmembrane</keyword>
<reference evidence="6" key="1">
    <citation type="submission" date="2013-02" db="EMBL/GenBank/DDBJ databases">
        <authorList>
            <person name="Hughes D."/>
        </authorList>
    </citation>
    <scope>NUCLEOTIDE SEQUENCE</scope>
    <source>
        <strain>Durham</strain>
        <strain evidence="6">NC isolate 2 -- Noor lab</strain>
    </source>
</reference>
<keyword evidence="2 3" id="KW-0175">Coiled coil</keyword>
<dbReference type="PANTHER" id="PTHR12499">
    <property type="entry name" value="OPTIC ATROPHY 3 PROTEIN OPA3"/>
    <property type="match status" value="1"/>
</dbReference>